<dbReference type="Ensembl" id="ENSELUT00000093375.1">
    <property type="protein sequence ID" value="ENSELUP00000083136.1"/>
    <property type="gene ID" value="ENSELUG00000045500.1"/>
</dbReference>
<name>A0AAY5K2V3_ESOLU</name>
<evidence type="ECO:0000313" key="2">
    <source>
        <dbReference type="Ensembl" id="ENSELUP00000083136.1"/>
    </source>
</evidence>
<feature type="region of interest" description="Disordered" evidence="1">
    <location>
        <begin position="58"/>
        <end position="95"/>
    </location>
</feature>
<reference evidence="2" key="3">
    <citation type="submission" date="2025-09" db="UniProtKB">
        <authorList>
            <consortium name="Ensembl"/>
        </authorList>
    </citation>
    <scope>IDENTIFICATION</scope>
</reference>
<proteinExistence type="predicted"/>
<organism evidence="2 3">
    <name type="scientific">Esox lucius</name>
    <name type="common">Northern pike</name>
    <dbReference type="NCBI Taxonomy" id="8010"/>
    <lineage>
        <taxon>Eukaryota</taxon>
        <taxon>Metazoa</taxon>
        <taxon>Chordata</taxon>
        <taxon>Craniata</taxon>
        <taxon>Vertebrata</taxon>
        <taxon>Euteleostomi</taxon>
        <taxon>Actinopterygii</taxon>
        <taxon>Neopterygii</taxon>
        <taxon>Teleostei</taxon>
        <taxon>Protacanthopterygii</taxon>
        <taxon>Esociformes</taxon>
        <taxon>Esocidae</taxon>
        <taxon>Esox</taxon>
    </lineage>
</organism>
<accession>A0AAY5K2V3</accession>
<evidence type="ECO:0000256" key="1">
    <source>
        <dbReference type="SAM" id="MobiDB-lite"/>
    </source>
</evidence>
<feature type="compositionally biased region" description="Pro residues" evidence="1">
    <location>
        <begin position="65"/>
        <end position="86"/>
    </location>
</feature>
<dbReference type="AlphaFoldDB" id="A0AAY5K2V3"/>
<reference evidence="2" key="2">
    <citation type="submission" date="2025-08" db="UniProtKB">
        <authorList>
            <consortium name="Ensembl"/>
        </authorList>
    </citation>
    <scope>IDENTIFICATION</scope>
</reference>
<protein>
    <submittedName>
        <fullName evidence="2">Uncharacterized protein</fullName>
    </submittedName>
</protein>
<evidence type="ECO:0000313" key="3">
    <source>
        <dbReference type="Proteomes" id="UP000265140"/>
    </source>
</evidence>
<reference evidence="2 3" key="1">
    <citation type="submission" date="2020-02" db="EMBL/GenBank/DDBJ databases">
        <title>Esox lucius (northern pike) genome, fEsoLuc1, primary haplotype.</title>
        <authorList>
            <person name="Myers G."/>
            <person name="Karagic N."/>
            <person name="Meyer A."/>
            <person name="Pippel M."/>
            <person name="Reichard M."/>
            <person name="Winkler S."/>
            <person name="Tracey A."/>
            <person name="Sims Y."/>
            <person name="Howe K."/>
            <person name="Rhie A."/>
            <person name="Formenti G."/>
            <person name="Durbin R."/>
            <person name="Fedrigo O."/>
            <person name="Jarvis E.D."/>
        </authorList>
    </citation>
    <scope>NUCLEOTIDE SEQUENCE [LARGE SCALE GENOMIC DNA]</scope>
</reference>
<dbReference type="Proteomes" id="UP000265140">
    <property type="component" value="Chromosome 17"/>
</dbReference>
<keyword evidence="3" id="KW-1185">Reference proteome</keyword>
<sequence>TTKQTLCLALSALPPFGPGILSFSPAEPFGPGILSFSPAEPFGPGILSFSPAEPFGPGILSFSPADPPPSLHMTSCPPPHSCPSPDPATDSWGAG</sequence>